<comment type="catalytic activity">
    <reaction evidence="7">
        <text>adenosine + H2O + H(+) = inosine + NH4(+)</text>
        <dbReference type="Rhea" id="RHEA:24408"/>
        <dbReference type="ChEBI" id="CHEBI:15377"/>
        <dbReference type="ChEBI" id="CHEBI:15378"/>
        <dbReference type="ChEBI" id="CHEBI:16335"/>
        <dbReference type="ChEBI" id="CHEBI:17596"/>
        <dbReference type="ChEBI" id="CHEBI:28938"/>
        <dbReference type="EC" id="3.5.4.4"/>
    </reaction>
    <physiologicalReaction direction="left-to-right" evidence="7">
        <dbReference type="Rhea" id="RHEA:24409"/>
    </physiologicalReaction>
</comment>
<dbReference type="CDD" id="cd16833">
    <property type="entry name" value="YfiH"/>
    <property type="match status" value="1"/>
</dbReference>
<evidence type="ECO:0000256" key="2">
    <source>
        <dbReference type="ARBA" id="ARBA00007353"/>
    </source>
</evidence>
<evidence type="ECO:0000313" key="10">
    <source>
        <dbReference type="EMBL" id="AUN97043.1"/>
    </source>
</evidence>
<dbReference type="Gene3D" id="3.60.140.10">
    <property type="entry name" value="CNF1/YfiH-like putative cysteine hydrolases"/>
    <property type="match status" value="1"/>
</dbReference>
<protein>
    <submittedName>
        <fullName evidence="10">Uncharacterized protein</fullName>
    </submittedName>
</protein>
<dbReference type="Pfam" id="PF02578">
    <property type="entry name" value="Cu-oxidase_4"/>
    <property type="match status" value="1"/>
</dbReference>
<comment type="catalytic activity">
    <reaction evidence="8">
        <text>adenosine + phosphate = alpha-D-ribose 1-phosphate + adenine</text>
        <dbReference type="Rhea" id="RHEA:27642"/>
        <dbReference type="ChEBI" id="CHEBI:16335"/>
        <dbReference type="ChEBI" id="CHEBI:16708"/>
        <dbReference type="ChEBI" id="CHEBI:43474"/>
        <dbReference type="ChEBI" id="CHEBI:57720"/>
        <dbReference type="EC" id="2.4.2.1"/>
    </reaction>
    <physiologicalReaction direction="left-to-right" evidence="8">
        <dbReference type="Rhea" id="RHEA:27643"/>
    </physiologicalReaction>
</comment>
<keyword evidence="6" id="KW-0862">Zinc</keyword>
<dbReference type="RefSeq" id="WP_102242338.1">
    <property type="nucleotide sequence ID" value="NZ_CP025704.1"/>
</dbReference>
<sequence length="195" mass="22014">MNEAITYETPLLRGRFIVFNERPDLDFLKVKQTHSDIVLSEGQCGPEQIGDGIVGDSTTPKAILTADCVPLVLIGKDQHVVIHAGWRGLAQNILTNKLIKEINPIFAFIGPHIRQGNYEVQKDFLANFPLHQEAFKTINGKIYFDLSFVSEAQLKSAYPGMVVEDCGLCTFADPKFHSYRRNQTASRNWNIYFPE</sequence>
<evidence type="ECO:0000256" key="8">
    <source>
        <dbReference type="ARBA" id="ARBA00048968"/>
    </source>
</evidence>
<comment type="similarity">
    <text evidence="2">Belongs to the purine nucleoside phosphorylase YfiH/LACC1 family.</text>
</comment>
<proteinExistence type="inferred from homology"/>
<gene>
    <name evidence="10" type="ORF">C0V70_02760</name>
</gene>
<reference evidence="10 11" key="1">
    <citation type="submission" date="2018-01" db="EMBL/GenBank/DDBJ databases">
        <title>Complete genome sequence of Bacteriovorax stolpii DSM12778.</title>
        <authorList>
            <person name="Tang B."/>
            <person name="Chang J."/>
        </authorList>
    </citation>
    <scope>NUCLEOTIDE SEQUENCE [LARGE SCALE GENOMIC DNA]</scope>
    <source>
        <strain evidence="10 11">DSM 12778</strain>
    </source>
</reference>
<evidence type="ECO:0000256" key="9">
    <source>
        <dbReference type="ARBA" id="ARBA00049893"/>
    </source>
</evidence>
<dbReference type="KEGG" id="bsto:C0V70_02760"/>
<dbReference type="PANTHER" id="PTHR30616:SF2">
    <property type="entry name" value="PURINE NUCLEOSIDE PHOSPHORYLASE LACC1"/>
    <property type="match status" value="1"/>
</dbReference>
<evidence type="ECO:0000256" key="1">
    <source>
        <dbReference type="ARBA" id="ARBA00000553"/>
    </source>
</evidence>
<evidence type="ECO:0000256" key="3">
    <source>
        <dbReference type="ARBA" id="ARBA00022679"/>
    </source>
</evidence>
<accession>A0A2K9NNG1</accession>
<keyword evidence="5" id="KW-0378">Hydrolase</keyword>
<evidence type="ECO:0000313" key="11">
    <source>
        <dbReference type="Proteomes" id="UP000235584"/>
    </source>
</evidence>
<dbReference type="PANTHER" id="PTHR30616">
    <property type="entry name" value="UNCHARACTERIZED PROTEIN YFIH"/>
    <property type="match status" value="1"/>
</dbReference>
<name>A0A2K9NNG1_BACTC</name>
<evidence type="ECO:0000256" key="5">
    <source>
        <dbReference type="ARBA" id="ARBA00022801"/>
    </source>
</evidence>
<dbReference type="InterPro" id="IPR003730">
    <property type="entry name" value="Cu_polyphenol_OxRdtase"/>
</dbReference>
<dbReference type="InterPro" id="IPR011324">
    <property type="entry name" value="Cytotoxic_necrot_fac-like_cat"/>
</dbReference>
<dbReference type="GO" id="GO:0016787">
    <property type="term" value="F:hydrolase activity"/>
    <property type="evidence" value="ECO:0007669"/>
    <property type="project" value="UniProtKB-KW"/>
</dbReference>
<comment type="catalytic activity">
    <reaction evidence="1">
        <text>inosine + phosphate = alpha-D-ribose 1-phosphate + hypoxanthine</text>
        <dbReference type="Rhea" id="RHEA:27646"/>
        <dbReference type="ChEBI" id="CHEBI:17368"/>
        <dbReference type="ChEBI" id="CHEBI:17596"/>
        <dbReference type="ChEBI" id="CHEBI:43474"/>
        <dbReference type="ChEBI" id="CHEBI:57720"/>
        <dbReference type="EC" id="2.4.2.1"/>
    </reaction>
    <physiologicalReaction direction="left-to-right" evidence="1">
        <dbReference type="Rhea" id="RHEA:27647"/>
    </physiologicalReaction>
</comment>
<dbReference type="EMBL" id="CP025704">
    <property type="protein sequence ID" value="AUN97043.1"/>
    <property type="molecule type" value="Genomic_DNA"/>
</dbReference>
<dbReference type="InterPro" id="IPR038371">
    <property type="entry name" value="Cu_polyphenol_OxRdtase_sf"/>
</dbReference>
<evidence type="ECO:0000256" key="6">
    <source>
        <dbReference type="ARBA" id="ARBA00022833"/>
    </source>
</evidence>
<dbReference type="SUPFAM" id="SSF64438">
    <property type="entry name" value="CNF1/YfiH-like putative cysteine hydrolases"/>
    <property type="match status" value="1"/>
</dbReference>
<evidence type="ECO:0000256" key="4">
    <source>
        <dbReference type="ARBA" id="ARBA00022723"/>
    </source>
</evidence>
<organism evidence="10 11">
    <name type="scientific">Bacteriovorax stolpii</name>
    <name type="common">Bdellovibrio stolpii</name>
    <dbReference type="NCBI Taxonomy" id="960"/>
    <lineage>
        <taxon>Bacteria</taxon>
        <taxon>Pseudomonadati</taxon>
        <taxon>Bdellovibrionota</taxon>
        <taxon>Bacteriovoracia</taxon>
        <taxon>Bacteriovoracales</taxon>
        <taxon>Bacteriovoracaceae</taxon>
        <taxon>Bacteriovorax</taxon>
    </lineage>
</organism>
<keyword evidence="3" id="KW-0808">Transferase</keyword>
<dbReference type="GO" id="GO:0017061">
    <property type="term" value="F:S-methyl-5-thioadenosine phosphorylase activity"/>
    <property type="evidence" value="ECO:0007669"/>
    <property type="project" value="UniProtKB-EC"/>
</dbReference>
<dbReference type="AlphaFoldDB" id="A0A2K9NNG1"/>
<dbReference type="GO" id="GO:0005507">
    <property type="term" value="F:copper ion binding"/>
    <property type="evidence" value="ECO:0007669"/>
    <property type="project" value="TreeGrafter"/>
</dbReference>
<keyword evidence="11" id="KW-1185">Reference proteome</keyword>
<comment type="catalytic activity">
    <reaction evidence="9">
        <text>S-methyl-5'-thioadenosine + phosphate = 5-(methylsulfanyl)-alpha-D-ribose 1-phosphate + adenine</text>
        <dbReference type="Rhea" id="RHEA:11852"/>
        <dbReference type="ChEBI" id="CHEBI:16708"/>
        <dbReference type="ChEBI" id="CHEBI:17509"/>
        <dbReference type="ChEBI" id="CHEBI:43474"/>
        <dbReference type="ChEBI" id="CHEBI:58533"/>
        <dbReference type="EC" id="2.4.2.28"/>
    </reaction>
    <physiologicalReaction direction="left-to-right" evidence="9">
        <dbReference type="Rhea" id="RHEA:11853"/>
    </physiologicalReaction>
</comment>
<keyword evidence="4" id="KW-0479">Metal-binding</keyword>
<evidence type="ECO:0000256" key="7">
    <source>
        <dbReference type="ARBA" id="ARBA00047989"/>
    </source>
</evidence>
<dbReference type="Proteomes" id="UP000235584">
    <property type="component" value="Chromosome"/>
</dbReference>